<dbReference type="Proteomes" id="UP001153331">
    <property type="component" value="Unassembled WGS sequence"/>
</dbReference>
<reference evidence="1" key="1">
    <citation type="submission" date="2022-11" db="EMBL/GenBank/DDBJ databases">
        <title>Genome Sequence of Boeremia exigua.</title>
        <authorList>
            <person name="Buettner E."/>
        </authorList>
    </citation>
    <scope>NUCLEOTIDE SEQUENCE</scope>
    <source>
        <strain evidence="1">CU02</strain>
    </source>
</reference>
<comment type="caution">
    <text evidence="1">The sequence shown here is derived from an EMBL/GenBank/DDBJ whole genome shotgun (WGS) entry which is preliminary data.</text>
</comment>
<protein>
    <submittedName>
        <fullName evidence="1">Uncharacterized protein</fullName>
    </submittedName>
</protein>
<sequence length="494" mass="55154">MLIYNHTDQDSLPAGIEVDKRFQIHARIVGTDHEGRWRTITGVTTKVASANITQNELDTHTIAVASLSVPAGRSIEFKVRCGFTKVDTALVRPASLQVHTEITDDCCVGFTLNRSVDLMLEINGDKWQALHMLVNETDLAGPSCDMKGLWYFGSGVNNGSAYNNVVDGRLMVPSNTIVYLARGAILTAQVIFSRVANSSIRGPGYIFRAGDACVASVSRKPRELDGGAILIERSEKIVVEGVTSLRSFGFSLPVVEGKDVHINRYRSFSGYGNGDGIDLFCCRDVVIENCFLRNSDDTIAIYGHRWDYYGDTHNIQVRDCTLLPDIAHPIHMGTHGNPEEPETFSNIHVRNIDILDHCENQMWYQGCISINAADENLIQDVLIEDVRVERITKGQLFNIRVMKNAMWTTAPGRGVRNVTLRNIKLDQATSKTINPSQIAGYDSERKIQNITFENLMVDGRYIHDSMARPTWYMVADIVPLFANEHVENIVFKIC</sequence>
<gene>
    <name evidence="1" type="ORF">OPT61_g2168</name>
</gene>
<organism evidence="1 2">
    <name type="scientific">Boeremia exigua</name>
    <dbReference type="NCBI Taxonomy" id="749465"/>
    <lineage>
        <taxon>Eukaryota</taxon>
        <taxon>Fungi</taxon>
        <taxon>Dikarya</taxon>
        <taxon>Ascomycota</taxon>
        <taxon>Pezizomycotina</taxon>
        <taxon>Dothideomycetes</taxon>
        <taxon>Pleosporomycetidae</taxon>
        <taxon>Pleosporales</taxon>
        <taxon>Pleosporineae</taxon>
        <taxon>Didymellaceae</taxon>
        <taxon>Boeremia</taxon>
    </lineage>
</organism>
<evidence type="ECO:0000313" key="2">
    <source>
        <dbReference type="Proteomes" id="UP001153331"/>
    </source>
</evidence>
<keyword evidence="2" id="KW-1185">Reference proteome</keyword>
<evidence type="ECO:0000313" key="1">
    <source>
        <dbReference type="EMBL" id="KAJ8116390.1"/>
    </source>
</evidence>
<accession>A0ACC2IMH4</accession>
<dbReference type="EMBL" id="JAPHNI010000096">
    <property type="protein sequence ID" value="KAJ8116390.1"/>
    <property type="molecule type" value="Genomic_DNA"/>
</dbReference>
<proteinExistence type="predicted"/>
<name>A0ACC2IMH4_9PLEO</name>